<dbReference type="Proteomes" id="UP000005798">
    <property type="component" value="Unassembled WGS sequence"/>
</dbReference>
<dbReference type="PANTHER" id="PTHR21039:SF0">
    <property type="entry name" value="HISTIDINOL-PHOSPHATASE"/>
    <property type="match status" value="1"/>
</dbReference>
<evidence type="ECO:0000256" key="4">
    <source>
        <dbReference type="ARBA" id="ARBA00022605"/>
    </source>
</evidence>
<evidence type="ECO:0000256" key="1">
    <source>
        <dbReference type="ARBA" id="ARBA00004970"/>
    </source>
</evidence>
<reference evidence="10" key="1">
    <citation type="submission" date="2007-11" db="EMBL/GenBank/DDBJ databases">
        <authorList>
            <person name="Fulton L."/>
            <person name="Clifton S."/>
            <person name="Fulton B."/>
            <person name="Xu J."/>
            <person name="Minx P."/>
            <person name="Pepin K.H."/>
            <person name="Johnson M."/>
            <person name="Thiruvilangam P."/>
            <person name="Bhonagiri V."/>
            <person name="Nash W.E."/>
            <person name="Mardis E.R."/>
            <person name="Wilson R.K."/>
        </authorList>
    </citation>
    <scope>NUCLEOTIDE SEQUENCE [LARGE SCALE GENOMIC DNA]</scope>
    <source>
        <strain evidence="10">DSM 1402</strain>
    </source>
</reference>
<proteinExistence type="inferred from homology"/>
<keyword evidence="5 8" id="KW-0378">Hydrolase</keyword>
<dbReference type="Pfam" id="PF02811">
    <property type="entry name" value="PHP"/>
    <property type="match status" value="1"/>
</dbReference>
<keyword evidence="11" id="KW-1185">Reference proteome</keyword>
<evidence type="ECO:0000313" key="11">
    <source>
        <dbReference type="Proteomes" id="UP000005798"/>
    </source>
</evidence>
<dbReference type="PANTHER" id="PTHR21039">
    <property type="entry name" value="HISTIDINOL PHOSPHATASE-RELATED"/>
    <property type="match status" value="1"/>
</dbReference>
<dbReference type="AlphaFoldDB" id="B0N703"/>
<protein>
    <recommendedName>
        <fullName evidence="3 8">Histidinol-phosphatase</fullName>
        <shortName evidence="8">HolPase</shortName>
        <ecNumber evidence="3 8">3.1.3.15</ecNumber>
    </recommendedName>
</protein>
<dbReference type="InterPro" id="IPR016195">
    <property type="entry name" value="Pol/histidinol_Pase-like"/>
</dbReference>
<keyword evidence="6 8" id="KW-0368">Histidine biosynthesis</keyword>
<evidence type="ECO:0000256" key="3">
    <source>
        <dbReference type="ARBA" id="ARBA00013085"/>
    </source>
</evidence>
<dbReference type="RefSeq" id="WP_003538166.1">
    <property type="nucleotide sequence ID" value="NZ_CP036346.1"/>
</dbReference>
<evidence type="ECO:0000256" key="5">
    <source>
        <dbReference type="ARBA" id="ARBA00022801"/>
    </source>
</evidence>
<dbReference type="InterPro" id="IPR004013">
    <property type="entry name" value="PHP_dom"/>
</dbReference>
<reference evidence="10" key="2">
    <citation type="submission" date="2014-06" db="EMBL/GenBank/DDBJ databases">
        <title>Draft genome sequence of Clostridium ramosum(DSM 1402).</title>
        <authorList>
            <person name="Sudarsanam P."/>
            <person name="Ley R."/>
            <person name="Guruge J."/>
            <person name="Turnbaugh P.J."/>
            <person name="Mahowald M."/>
            <person name="Liep D."/>
            <person name="Gordon J."/>
        </authorList>
    </citation>
    <scope>NUCLEOTIDE SEQUENCE</scope>
    <source>
        <strain evidence="10">DSM 1402</strain>
    </source>
</reference>
<accession>B0N703</accession>
<dbReference type="InterPro" id="IPR010140">
    <property type="entry name" value="Histidinol_P_phosphatase_HisJ"/>
</dbReference>
<name>B0N703_9FIRM</name>
<evidence type="ECO:0000256" key="2">
    <source>
        <dbReference type="ARBA" id="ARBA00009152"/>
    </source>
</evidence>
<feature type="domain" description="PHP" evidence="9">
    <location>
        <begin position="8"/>
        <end position="128"/>
    </location>
</feature>
<evidence type="ECO:0000259" key="9">
    <source>
        <dbReference type="Pfam" id="PF02811"/>
    </source>
</evidence>
<dbReference type="EC" id="3.1.3.15" evidence="3 8"/>
<comment type="caution">
    <text evidence="10">The sequence shown here is derived from an EMBL/GenBank/DDBJ whole genome shotgun (WGS) entry which is preliminary data.</text>
</comment>
<dbReference type="GO" id="GO:0005737">
    <property type="term" value="C:cytoplasm"/>
    <property type="evidence" value="ECO:0007669"/>
    <property type="project" value="TreeGrafter"/>
</dbReference>
<dbReference type="GO" id="GO:0004401">
    <property type="term" value="F:histidinol-phosphatase activity"/>
    <property type="evidence" value="ECO:0007669"/>
    <property type="project" value="UniProtKB-UniRule"/>
</dbReference>
<evidence type="ECO:0000256" key="7">
    <source>
        <dbReference type="ARBA" id="ARBA00049158"/>
    </source>
</evidence>
<dbReference type="EMBL" id="ABFX02000008">
    <property type="protein sequence ID" value="EDS17591.1"/>
    <property type="molecule type" value="Genomic_DNA"/>
</dbReference>
<sequence length="133" mass="15921">MKQQKWNIHTHTTRCGHATGLDIQYIQSAIEAGFTMLGFSEHLPYPEIRISGARMFYEQKDEYIATIRKLKQDYQDKIDIKVGYEVEYLKDHFNDLMNLKKECDYMILGQHFKYLIYDYDSYCSDEDVYVYAQ</sequence>
<evidence type="ECO:0000313" key="10">
    <source>
        <dbReference type="EMBL" id="EDS17591.1"/>
    </source>
</evidence>
<dbReference type="SUPFAM" id="SSF89550">
    <property type="entry name" value="PHP domain-like"/>
    <property type="match status" value="1"/>
</dbReference>
<organism evidence="10 11">
    <name type="scientific">Thomasclavelia ramosa DSM 1402</name>
    <dbReference type="NCBI Taxonomy" id="445974"/>
    <lineage>
        <taxon>Bacteria</taxon>
        <taxon>Bacillati</taxon>
        <taxon>Bacillota</taxon>
        <taxon>Erysipelotrichia</taxon>
        <taxon>Erysipelotrichales</taxon>
        <taxon>Coprobacillaceae</taxon>
        <taxon>Thomasclavelia</taxon>
    </lineage>
</organism>
<comment type="catalytic activity">
    <reaction evidence="7 8">
        <text>L-histidinol phosphate + H2O = L-histidinol + phosphate</text>
        <dbReference type="Rhea" id="RHEA:14465"/>
        <dbReference type="ChEBI" id="CHEBI:15377"/>
        <dbReference type="ChEBI" id="CHEBI:43474"/>
        <dbReference type="ChEBI" id="CHEBI:57699"/>
        <dbReference type="ChEBI" id="CHEBI:57980"/>
        <dbReference type="EC" id="3.1.3.15"/>
    </reaction>
</comment>
<dbReference type="GO" id="GO:0000105">
    <property type="term" value="P:L-histidine biosynthetic process"/>
    <property type="evidence" value="ECO:0007669"/>
    <property type="project" value="UniProtKB-UniRule"/>
</dbReference>
<dbReference type="Gene3D" id="3.20.20.140">
    <property type="entry name" value="Metal-dependent hydrolases"/>
    <property type="match status" value="1"/>
</dbReference>
<dbReference type="UniPathway" id="UPA00031">
    <property type="reaction ID" value="UER00013"/>
</dbReference>
<keyword evidence="4 8" id="KW-0028">Amino-acid biosynthesis</keyword>
<evidence type="ECO:0000256" key="8">
    <source>
        <dbReference type="RuleBase" id="RU366003"/>
    </source>
</evidence>
<comment type="similarity">
    <text evidence="2 8">Belongs to the PHP hydrolase family. HisK subfamily.</text>
</comment>
<dbReference type="HOGENOM" id="CLU_2081194_0_0_9"/>
<evidence type="ECO:0000256" key="6">
    <source>
        <dbReference type="ARBA" id="ARBA00023102"/>
    </source>
</evidence>
<dbReference type="eggNOG" id="COG1387">
    <property type="taxonomic scope" value="Bacteria"/>
</dbReference>
<gene>
    <name evidence="10" type="ORF">CLORAM_02386</name>
</gene>
<comment type="pathway">
    <text evidence="1 8">Amino-acid biosynthesis; L-histidine biosynthesis; L-histidine from 5-phospho-alpha-D-ribose 1-diphosphate: step 8/9.</text>
</comment>